<keyword evidence="3" id="KW-1185">Reference proteome</keyword>
<dbReference type="OrthoDB" id="434647at2759"/>
<gene>
    <name evidence="2" type="ORF">OLEA9_A001180</name>
</gene>
<protein>
    <submittedName>
        <fullName evidence="2">Uncharacterized protein</fullName>
    </submittedName>
</protein>
<comment type="caution">
    <text evidence="2">The sequence shown here is derived from an EMBL/GenBank/DDBJ whole genome shotgun (WGS) entry which is preliminary data.</text>
</comment>
<organism evidence="2 3">
    <name type="scientific">Olea europaea subsp. europaea</name>
    <dbReference type="NCBI Taxonomy" id="158383"/>
    <lineage>
        <taxon>Eukaryota</taxon>
        <taxon>Viridiplantae</taxon>
        <taxon>Streptophyta</taxon>
        <taxon>Embryophyta</taxon>
        <taxon>Tracheophyta</taxon>
        <taxon>Spermatophyta</taxon>
        <taxon>Magnoliopsida</taxon>
        <taxon>eudicotyledons</taxon>
        <taxon>Gunneridae</taxon>
        <taxon>Pentapetalae</taxon>
        <taxon>asterids</taxon>
        <taxon>lamiids</taxon>
        <taxon>Lamiales</taxon>
        <taxon>Oleaceae</taxon>
        <taxon>Oleeae</taxon>
        <taxon>Olea</taxon>
    </lineage>
</organism>
<dbReference type="Proteomes" id="UP000594638">
    <property type="component" value="Unassembled WGS sequence"/>
</dbReference>
<feature type="compositionally biased region" description="Polar residues" evidence="1">
    <location>
        <begin position="1"/>
        <end position="10"/>
    </location>
</feature>
<reference evidence="2 3" key="1">
    <citation type="submission" date="2019-12" db="EMBL/GenBank/DDBJ databases">
        <authorList>
            <person name="Alioto T."/>
            <person name="Alioto T."/>
            <person name="Gomez Garrido J."/>
        </authorList>
    </citation>
    <scope>NUCLEOTIDE SEQUENCE [LARGE SCALE GENOMIC DNA]</scope>
</reference>
<dbReference type="EMBL" id="CACTIH010001808">
    <property type="protein sequence ID" value="CAA2963269.1"/>
    <property type="molecule type" value="Genomic_DNA"/>
</dbReference>
<dbReference type="Gene3D" id="3.30.160.60">
    <property type="entry name" value="Classic Zinc Finger"/>
    <property type="match status" value="1"/>
</dbReference>
<feature type="compositionally biased region" description="Low complexity" evidence="1">
    <location>
        <begin position="33"/>
        <end position="45"/>
    </location>
</feature>
<evidence type="ECO:0000313" key="3">
    <source>
        <dbReference type="Proteomes" id="UP000594638"/>
    </source>
</evidence>
<evidence type="ECO:0000313" key="2">
    <source>
        <dbReference type="EMBL" id="CAA2963269.1"/>
    </source>
</evidence>
<sequence>MKSHSRSPSSMIGVLRGSISDEGRNQEFTSQVSSSIKSPRFSSSSPMLNNRRGSSSPSNACLQCSVPYINPSLIDFFVFDVFGTISCSDMIYFGLMLHVFVHCRFHLQVNFQGQELGLHVPMVLHSAETPMHHNPSSTLSRGPRPGLISSANVITPYQLSAGSQPESMPEIKRKYYTITLWLKEESNRLCGEDGAKMLWCGLFHVPCMNENCFKSHLRGKKHTVRVYNIDKKMKVET</sequence>
<dbReference type="AlphaFoldDB" id="A0A8S0Q772"/>
<evidence type="ECO:0000256" key="1">
    <source>
        <dbReference type="SAM" id="MobiDB-lite"/>
    </source>
</evidence>
<dbReference type="Gramene" id="OE9A001180T1">
    <property type="protein sequence ID" value="OE9A001180C1"/>
    <property type="gene ID" value="OE9A001180"/>
</dbReference>
<accession>A0A8S0Q772</accession>
<feature type="compositionally biased region" description="Polar residues" evidence="1">
    <location>
        <begin position="46"/>
        <end position="57"/>
    </location>
</feature>
<proteinExistence type="predicted"/>
<feature type="region of interest" description="Disordered" evidence="1">
    <location>
        <begin position="1"/>
        <end position="57"/>
    </location>
</feature>
<name>A0A8S0Q772_OLEEU</name>